<dbReference type="EMBL" id="JAENIL010000006">
    <property type="protein sequence ID" value="MBK1876120.1"/>
    <property type="molecule type" value="Genomic_DNA"/>
</dbReference>
<dbReference type="RefSeq" id="WP_200354337.1">
    <property type="nucleotide sequence ID" value="NZ_JAENIL010000006.1"/>
</dbReference>
<proteinExistence type="predicted"/>
<keyword evidence="2" id="KW-1185">Reference proteome</keyword>
<comment type="caution">
    <text evidence="1">The sequence shown here is derived from an EMBL/GenBank/DDBJ whole genome shotgun (WGS) entry which is preliminary data.</text>
</comment>
<name>A0A934RVD7_9BACT</name>
<gene>
    <name evidence="1" type="ORF">JIN87_04525</name>
</gene>
<accession>A0A934RVD7</accession>
<dbReference type="Proteomes" id="UP000617628">
    <property type="component" value="Unassembled WGS sequence"/>
</dbReference>
<evidence type="ECO:0000313" key="1">
    <source>
        <dbReference type="EMBL" id="MBK1876120.1"/>
    </source>
</evidence>
<organism evidence="1 2">
    <name type="scientific">Pelagicoccus mobilis</name>
    <dbReference type="NCBI Taxonomy" id="415221"/>
    <lineage>
        <taxon>Bacteria</taxon>
        <taxon>Pseudomonadati</taxon>
        <taxon>Verrucomicrobiota</taxon>
        <taxon>Opitutia</taxon>
        <taxon>Puniceicoccales</taxon>
        <taxon>Pelagicoccaceae</taxon>
        <taxon>Pelagicoccus</taxon>
    </lineage>
</organism>
<protein>
    <submittedName>
        <fullName evidence="1">Uncharacterized protein</fullName>
    </submittedName>
</protein>
<evidence type="ECO:0000313" key="2">
    <source>
        <dbReference type="Proteomes" id="UP000617628"/>
    </source>
</evidence>
<sequence length="65" mass="7437">MASKRFALSGLMYRDSKIRHMHRRSQQRSKLRGMDPVAIQGVPEVGWRFDAVVAATLQDRVDHGD</sequence>
<dbReference type="AlphaFoldDB" id="A0A934RVD7"/>
<reference evidence="1" key="1">
    <citation type="submission" date="2021-01" db="EMBL/GenBank/DDBJ databases">
        <title>Modified the classification status of verrucomicrobia.</title>
        <authorList>
            <person name="Feng X."/>
        </authorList>
    </citation>
    <scope>NUCLEOTIDE SEQUENCE</scope>
    <source>
        <strain evidence="1">KCTC 13126</strain>
    </source>
</reference>